<proteinExistence type="predicted"/>
<evidence type="ECO:0000313" key="3">
    <source>
        <dbReference type="Proteomes" id="UP000076532"/>
    </source>
</evidence>
<feature type="signal peptide" evidence="1">
    <location>
        <begin position="1"/>
        <end position="20"/>
    </location>
</feature>
<accession>A0A166DQ98</accession>
<keyword evidence="3" id="KW-1185">Reference proteome</keyword>
<evidence type="ECO:0000256" key="1">
    <source>
        <dbReference type="SAM" id="SignalP"/>
    </source>
</evidence>
<dbReference type="AlphaFoldDB" id="A0A166DQ98"/>
<protein>
    <submittedName>
        <fullName evidence="2">Uncharacterized protein</fullName>
    </submittedName>
</protein>
<dbReference type="EMBL" id="KV417610">
    <property type="protein sequence ID" value="KZP14961.1"/>
    <property type="molecule type" value="Genomic_DNA"/>
</dbReference>
<sequence length="108" mass="12011">MQLSSVFVGLVISLTVTVYAAPVGEYYTIEADSEKRDVEVAHPNVAYQFAEERAEHNRVAHYVSEKRAPEQHPGGYSYLVSEPEKRDFEAIHDGGGYDIADKRAPANV</sequence>
<feature type="chain" id="PRO_5007872330" evidence="1">
    <location>
        <begin position="21"/>
        <end position="108"/>
    </location>
</feature>
<reference evidence="2 3" key="1">
    <citation type="journal article" date="2016" name="Mol. Biol. Evol.">
        <title>Comparative Genomics of Early-Diverging Mushroom-Forming Fungi Provides Insights into the Origins of Lignocellulose Decay Capabilities.</title>
        <authorList>
            <person name="Nagy L.G."/>
            <person name="Riley R."/>
            <person name="Tritt A."/>
            <person name="Adam C."/>
            <person name="Daum C."/>
            <person name="Floudas D."/>
            <person name="Sun H."/>
            <person name="Yadav J.S."/>
            <person name="Pangilinan J."/>
            <person name="Larsson K.H."/>
            <person name="Matsuura K."/>
            <person name="Barry K."/>
            <person name="Labutti K."/>
            <person name="Kuo R."/>
            <person name="Ohm R.A."/>
            <person name="Bhattacharya S.S."/>
            <person name="Shirouzu T."/>
            <person name="Yoshinaga Y."/>
            <person name="Martin F.M."/>
            <person name="Grigoriev I.V."/>
            <person name="Hibbett D.S."/>
        </authorList>
    </citation>
    <scope>NUCLEOTIDE SEQUENCE [LARGE SCALE GENOMIC DNA]</scope>
    <source>
        <strain evidence="2 3">CBS 109695</strain>
    </source>
</reference>
<dbReference type="Proteomes" id="UP000076532">
    <property type="component" value="Unassembled WGS sequence"/>
</dbReference>
<keyword evidence="1" id="KW-0732">Signal</keyword>
<name>A0A166DQ98_9AGAM</name>
<organism evidence="2 3">
    <name type="scientific">Athelia psychrophila</name>
    <dbReference type="NCBI Taxonomy" id="1759441"/>
    <lineage>
        <taxon>Eukaryota</taxon>
        <taxon>Fungi</taxon>
        <taxon>Dikarya</taxon>
        <taxon>Basidiomycota</taxon>
        <taxon>Agaricomycotina</taxon>
        <taxon>Agaricomycetes</taxon>
        <taxon>Agaricomycetidae</taxon>
        <taxon>Atheliales</taxon>
        <taxon>Atheliaceae</taxon>
        <taxon>Athelia</taxon>
    </lineage>
</organism>
<gene>
    <name evidence="2" type="ORF">FIBSPDRAFT_867781</name>
</gene>
<evidence type="ECO:0000313" key="2">
    <source>
        <dbReference type="EMBL" id="KZP14961.1"/>
    </source>
</evidence>